<evidence type="ECO:0000256" key="2">
    <source>
        <dbReference type="SAM" id="MobiDB-lite"/>
    </source>
</evidence>
<feature type="region of interest" description="Disordered" evidence="2">
    <location>
        <begin position="84"/>
        <end position="117"/>
    </location>
</feature>
<keyword evidence="3" id="KW-1185">Reference proteome</keyword>
<reference evidence="4" key="1">
    <citation type="submission" date="2025-08" db="UniProtKB">
        <authorList>
            <consortium name="RefSeq"/>
        </authorList>
    </citation>
    <scope>IDENTIFICATION</scope>
    <source>
        <tissue evidence="4">Muscle</tissue>
    </source>
</reference>
<feature type="coiled-coil region" evidence="1">
    <location>
        <begin position="224"/>
        <end position="272"/>
    </location>
</feature>
<organism evidence="3 4">
    <name type="scientific">Limulus polyphemus</name>
    <name type="common">Atlantic horseshoe crab</name>
    <dbReference type="NCBI Taxonomy" id="6850"/>
    <lineage>
        <taxon>Eukaryota</taxon>
        <taxon>Metazoa</taxon>
        <taxon>Ecdysozoa</taxon>
        <taxon>Arthropoda</taxon>
        <taxon>Chelicerata</taxon>
        <taxon>Merostomata</taxon>
        <taxon>Xiphosura</taxon>
        <taxon>Limulidae</taxon>
        <taxon>Limulus</taxon>
    </lineage>
</organism>
<feature type="compositionally biased region" description="Low complexity" evidence="2">
    <location>
        <begin position="88"/>
        <end position="109"/>
    </location>
</feature>
<gene>
    <name evidence="4" type="primary">LOC106460795</name>
</gene>
<proteinExistence type="predicted"/>
<sequence>MAIPAPVYFLIKEHAKSLVAIKELQDRLTAAEHFQTNAITLFQDIEQQLVQRDYKYRCLSDRKYPYNKLLHQFPFPQPTNLVSECPKSSSGRLGSSYSSSLHLSASNSSTRHAESKRKLIMESDNKQDSGLDSDCRDQGQGSSLTFVSNPSNFAMCERKEQIQKESCMCMFGAGDELSTLLDVINQKGLLLRKQIDVMNQQHDIKGENYLASYEQDFISRHQTVQNVEIKLKQVEKERSDLFNKVVHLEAACHELEKEKKWLEERLETILLEKEQLEYHIHGLYLQYVKNQGNEAEQWKEGKLTENISQPKISQPRNEAASSSLQPTLSCQNKVSSVFKESDPSLQATLSCQNKVSSVLKESDILKLQQQLITYVLENEILQTKIQHLEEIHKTSNVIVENKLTVQLKQLQSEKEELCLMLQANKLELESMHAKVFMLKKDLCSLIRENQELKRQIGKSSKQTSAYHSKYQQLHEPTLVMNSERSSPDTYSLPPFLPLETIYANPVLNNYVQNKYSENDKSSFLNLTCPETQSENIRHYDIITSTQHGESSSSHHSLDFESPSHCRQSRHDFTLLPMNNSPHSSPALDVLSCSSFTQNKPSETCQVSTVIEKQGSLSQSETSSPVFQFKNIHNTKSLSYNKDALEKLERNTQSKHMDSICSEFDPLHTTFHRDPLRQMEFVDSLDLSVPLNPEKTHQSRRRDLPFPRSAASYLSQQKLSASQDTRLDFGFRKQHGSQKIAFQTAREKNSKNLQYHLQNLLDRISATVSGEPLL</sequence>
<dbReference type="Proteomes" id="UP000694941">
    <property type="component" value="Unplaced"/>
</dbReference>
<name>A0ABM1SYA8_LIMPO</name>
<evidence type="ECO:0000313" key="3">
    <source>
        <dbReference type="Proteomes" id="UP000694941"/>
    </source>
</evidence>
<feature type="region of interest" description="Disordered" evidence="2">
    <location>
        <begin position="306"/>
        <end position="325"/>
    </location>
</feature>
<evidence type="ECO:0000256" key="1">
    <source>
        <dbReference type="SAM" id="Coils"/>
    </source>
</evidence>
<protein>
    <submittedName>
        <fullName evidence="4">Uncharacterized protein LOC106460795</fullName>
    </submittedName>
</protein>
<evidence type="ECO:0000313" key="4">
    <source>
        <dbReference type="RefSeq" id="XP_022248614.1"/>
    </source>
</evidence>
<keyword evidence="1" id="KW-0175">Coiled coil</keyword>
<dbReference type="GeneID" id="106460795"/>
<accession>A0ABM1SYA8</accession>
<dbReference type="RefSeq" id="XP_022248614.1">
    <property type="nucleotide sequence ID" value="XM_022392906.1"/>
</dbReference>